<sequence length="291" mass="30537">MSDPNQPSTPPGWYPDGQGGQRWWDGNQWTEHTQPPQGGAPAAPAAPAAPSSPPSGTPGADLPTQVAPNRASGYPQSGQSGQSGQPQQPQQGGYGAPAGGYGQPTGQQQYGGFPSGGSGSSGGGKGKLIAIIGGAIGALLLVVILLVVLFSVIGGGSPEDVANDYLEASVDGDFGRACELVTKDDQEQAFEDLDIDECGDVEDAVKDSPEYDEEEFEEYLDDFETEYEIGDVKEEDDTAEVEFTSTTEYTGDDESVEDYFEGGEQDGTIYLVKEDGDWKVDAEKSDSVGIF</sequence>
<feature type="transmembrane region" description="Helical" evidence="2">
    <location>
        <begin position="128"/>
        <end position="153"/>
    </location>
</feature>
<keyword evidence="2" id="KW-0812">Transmembrane</keyword>
<dbReference type="RefSeq" id="WP_149750020.1">
    <property type="nucleotide sequence ID" value="NZ_VUJW01000003.1"/>
</dbReference>
<reference evidence="4 5" key="1">
    <citation type="submission" date="2019-09" db="EMBL/GenBank/DDBJ databases">
        <title>Nocardioides panacisoli sp. nov., isolated from the soil of a ginseng field.</title>
        <authorList>
            <person name="Cho C."/>
        </authorList>
    </citation>
    <scope>NUCLEOTIDE SEQUENCE [LARGE SCALE GENOMIC DNA]</scope>
    <source>
        <strain evidence="4 5">BN140041</strain>
    </source>
</reference>
<comment type="caution">
    <text evidence="4">The sequence shown here is derived from an EMBL/GenBank/DDBJ whole genome shotgun (WGS) entry which is preliminary data.</text>
</comment>
<feature type="compositionally biased region" description="Low complexity" evidence="1">
    <location>
        <begin position="33"/>
        <end position="49"/>
    </location>
</feature>
<dbReference type="AlphaFoldDB" id="A0A5B1M4R0"/>
<keyword evidence="2" id="KW-1133">Transmembrane helix</keyword>
<feature type="compositionally biased region" description="Gly residues" evidence="1">
    <location>
        <begin position="92"/>
        <end position="103"/>
    </location>
</feature>
<gene>
    <name evidence="4" type="ORF">F0U47_09440</name>
</gene>
<evidence type="ECO:0000313" key="5">
    <source>
        <dbReference type="Proteomes" id="UP000324351"/>
    </source>
</evidence>
<evidence type="ECO:0000313" key="4">
    <source>
        <dbReference type="EMBL" id="KAA1427656.1"/>
    </source>
</evidence>
<feature type="region of interest" description="Disordered" evidence="1">
    <location>
        <begin position="1"/>
        <end position="119"/>
    </location>
</feature>
<dbReference type="Proteomes" id="UP000324351">
    <property type="component" value="Unassembled WGS sequence"/>
</dbReference>
<dbReference type="Pfam" id="PF10708">
    <property type="entry name" value="DUF2510"/>
    <property type="match status" value="1"/>
</dbReference>
<name>A0A5B1M4R0_9ACTN</name>
<accession>A0A5B1M4R0</accession>
<dbReference type="InterPro" id="IPR018929">
    <property type="entry name" value="DUF2510"/>
</dbReference>
<reference evidence="4 5" key="2">
    <citation type="submission" date="2019-09" db="EMBL/GenBank/DDBJ databases">
        <authorList>
            <person name="Jin C."/>
        </authorList>
    </citation>
    <scope>NUCLEOTIDE SEQUENCE [LARGE SCALE GENOMIC DNA]</scope>
    <source>
        <strain evidence="4 5">BN140041</strain>
    </source>
</reference>
<evidence type="ECO:0000259" key="3">
    <source>
        <dbReference type="Pfam" id="PF10708"/>
    </source>
</evidence>
<organism evidence="4 5">
    <name type="scientific">Nocardioides antri</name>
    <dbReference type="NCBI Taxonomy" id="2607659"/>
    <lineage>
        <taxon>Bacteria</taxon>
        <taxon>Bacillati</taxon>
        <taxon>Actinomycetota</taxon>
        <taxon>Actinomycetes</taxon>
        <taxon>Propionibacteriales</taxon>
        <taxon>Nocardioidaceae</taxon>
        <taxon>Nocardioides</taxon>
    </lineage>
</organism>
<keyword evidence="2" id="KW-0472">Membrane</keyword>
<feature type="compositionally biased region" description="Low complexity" evidence="1">
    <location>
        <begin position="71"/>
        <end position="91"/>
    </location>
</feature>
<evidence type="ECO:0000256" key="2">
    <source>
        <dbReference type="SAM" id="Phobius"/>
    </source>
</evidence>
<dbReference type="Gene3D" id="3.10.450.50">
    <property type="match status" value="1"/>
</dbReference>
<keyword evidence="5" id="KW-1185">Reference proteome</keyword>
<proteinExistence type="predicted"/>
<dbReference type="EMBL" id="VUJW01000003">
    <property type="protein sequence ID" value="KAA1427656.1"/>
    <property type="molecule type" value="Genomic_DNA"/>
</dbReference>
<evidence type="ECO:0000256" key="1">
    <source>
        <dbReference type="SAM" id="MobiDB-lite"/>
    </source>
</evidence>
<feature type="domain" description="DUF2510" evidence="3">
    <location>
        <begin position="11"/>
        <end position="41"/>
    </location>
</feature>
<protein>
    <submittedName>
        <fullName evidence="4">DUF2510 domain-containing protein</fullName>
    </submittedName>
</protein>